<evidence type="ECO:0000313" key="6">
    <source>
        <dbReference type="EMBL" id="AEP29463.1"/>
    </source>
</evidence>
<proteinExistence type="predicted"/>
<dbReference type="PANTHER" id="PTHR45138">
    <property type="entry name" value="REGULATORY COMPONENTS OF SENSORY TRANSDUCTION SYSTEM"/>
    <property type="match status" value="1"/>
</dbReference>
<dbReference type="InterPro" id="IPR000160">
    <property type="entry name" value="GGDEF_dom"/>
</dbReference>
<evidence type="ECO:0000256" key="3">
    <source>
        <dbReference type="ARBA" id="ARBA00034247"/>
    </source>
</evidence>
<dbReference type="Proteomes" id="UP000009282">
    <property type="component" value="Chromosome"/>
</dbReference>
<feature type="transmembrane region" description="Helical" evidence="4">
    <location>
        <begin position="88"/>
        <end position="108"/>
    </location>
</feature>
<name>G4QGD8_GLANF</name>
<dbReference type="EC" id="2.7.7.65" evidence="2"/>
<dbReference type="SUPFAM" id="SSF55073">
    <property type="entry name" value="Nucleotide cyclase"/>
    <property type="match status" value="1"/>
</dbReference>
<keyword evidence="4" id="KW-1133">Transmembrane helix</keyword>
<feature type="transmembrane region" description="Helical" evidence="4">
    <location>
        <begin position="30"/>
        <end position="53"/>
    </location>
</feature>
<evidence type="ECO:0000259" key="5">
    <source>
        <dbReference type="PROSITE" id="PS50887"/>
    </source>
</evidence>
<dbReference type="RefSeq" id="WP_014108337.1">
    <property type="nucleotide sequence ID" value="NC_016041.1"/>
</dbReference>
<feature type="transmembrane region" description="Helical" evidence="4">
    <location>
        <begin position="114"/>
        <end position="131"/>
    </location>
</feature>
<dbReference type="InterPro" id="IPR050469">
    <property type="entry name" value="Diguanylate_Cyclase"/>
</dbReference>
<dbReference type="InterPro" id="IPR029787">
    <property type="entry name" value="Nucleotide_cyclase"/>
</dbReference>
<evidence type="ECO:0000256" key="2">
    <source>
        <dbReference type="ARBA" id="ARBA00012528"/>
    </source>
</evidence>
<dbReference type="eggNOG" id="COG3706">
    <property type="taxonomic scope" value="Bacteria"/>
</dbReference>
<evidence type="ECO:0000256" key="4">
    <source>
        <dbReference type="SAM" id="Phobius"/>
    </source>
</evidence>
<feature type="transmembrane region" description="Helical" evidence="4">
    <location>
        <begin position="169"/>
        <end position="185"/>
    </location>
</feature>
<dbReference type="Gene3D" id="3.30.70.270">
    <property type="match status" value="1"/>
</dbReference>
<dbReference type="KEGG" id="gni:GNIT_1339"/>
<dbReference type="CDD" id="cd01949">
    <property type="entry name" value="GGDEF"/>
    <property type="match status" value="1"/>
</dbReference>
<dbReference type="HOGENOM" id="CLU_000445_11_1_6"/>
<organism evidence="6 7">
    <name type="scientific">Glaciecola nitratireducens (strain JCM 12485 / KCTC 12276 / FR1064)</name>
    <dbReference type="NCBI Taxonomy" id="1085623"/>
    <lineage>
        <taxon>Bacteria</taxon>
        <taxon>Pseudomonadati</taxon>
        <taxon>Pseudomonadota</taxon>
        <taxon>Gammaproteobacteria</taxon>
        <taxon>Alteromonadales</taxon>
        <taxon>Alteromonadaceae</taxon>
        <taxon>Brumicola</taxon>
    </lineage>
</organism>
<dbReference type="GO" id="GO:0052621">
    <property type="term" value="F:diguanylate cyclase activity"/>
    <property type="evidence" value="ECO:0007669"/>
    <property type="project" value="UniProtKB-EC"/>
</dbReference>
<dbReference type="PROSITE" id="PS50887">
    <property type="entry name" value="GGDEF"/>
    <property type="match status" value="1"/>
</dbReference>
<gene>
    <name evidence="6" type="ordered locus">GNIT_1339</name>
</gene>
<dbReference type="Pfam" id="PF00990">
    <property type="entry name" value="GGDEF"/>
    <property type="match status" value="1"/>
</dbReference>
<protein>
    <recommendedName>
        <fullName evidence="2">diguanylate cyclase</fullName>
        <ecNumber evidence="2">2.7.7.65</ecNumber>
    </recommendedName>
</protein>
<feature type="domain" description="GGDEF" evidence="5">
    <location>
        <begin position="235"/>
        <end position="367"/>
    </location>
</feature>
<dbReference type="EMBL" id="CP003060">
    <property type="protein sequence ID" value="AEP29463.1"/>
    <property type="molecule type" value="Genomic_DNA"/>
</dbReference>
<dbReference type="InterPro" id="IPR043128">
    <property type="entry name" value="Rev_trsase/Diguanyl_cyclase"/>
</dbReference>
<feature type="transmembrane region" description="Helical" evidence="4">
    <location>
        <begin position="59"/>
        <end position="76"/>
    </location>
</feature>
<comment type="cofactor">
    <cofactor evidence="1">
        <name>Mg(2+)</name>
        <dbReference type="ChEBI" id="CHEBI:18420"/>
    </cofactor>
</comment>
<comment type="catalytic activity">
    <reaction evidence="3">
        <text>2 GTP = 3',3'-c-di-GMP + 2 diphosphate</text>
        <dbReference type="Rhea" id="RHEA:24898"/>
        <dbReference type="ChEBI" id="CHEBI:33019"/>
        <dbReference type="ChEBI" id="CHEBI:37565"/>
        <dbReference type="ChEBI" id="CHEBI:58805"/>
        <dbReference type="EC" id="2.7.7.65"/>
    </reaction>
</comment>
<dbReference type="STRING" id="1085623.GNIT_1339"/>
<feature type="transmembrane region" description="Helical" evidence="4">
    <location>
        <begin position="138"/>
        <end position="157"/>
    </location>
</feature>
<dbReference type="SMART" id="SM00267">
    <property type="entry name" value="GGDEF"/>
    <property type="match status" value="1"/>
</dbReference>
<dbReference type="NCBIfam" id="TIGR00254">
    <property type="entry name" value="GGDEF"/>
    <property type="match status" value="1"/>
</dbReference>
<keyword evidence="7" id="KW-1185">Reference proteome</keyword>
<keyword evidence="4" id="KW-0472">Membrane</keyword>
<dbReference type="FunFam" id="3.30.70.270:FF:000001">
    <property type="entry name" value="Diguanylate cyclase domain protein"/>
    <property type="match status" value="1"/>
</dbReference>
<dbReference type="AlphaFoldDB" id="G4QGD8"/>
<reference evidence="6 7" key="1">
    <citation type="journal article" date="2011" name="J. Bacteriol.">
        <title>Complete genome sequence of seawater bacterium Glaciecola nitratireducens FR1064T.</title>
        <authorList>
            <person name="Bian F."/>
            <person name="Qin Q.L."/>
            <person name="Xie B.B."/>
            <person name="Shu Y.L."/>
            <person name="Zhang X.Y."/>
            <person name="Yu Y."/>
            <person name="Chen B."/>
            <person name="Chen X.L."/>
            <person name="Zhou B.C."/>
            <person name="Zhang Y.Z."/>
        </authorList>
    </citation>
    <scope>NUCLEOTIDE SEQUENCE [LARGE SCALE GENOMIC DNA]</scope>
    <source>
        <strain evidence="7">JCM 12485 / KCTC 12276 / FR1064</strain>
    </source>
</reference>
<sequence length="375" mass="42766">MMFASTRKAFVKYLEVGTSEEKGPDANQQLFVSNLFSFIGYTITLILALSAAIRGNPTLSMSLFAASSVFFFCHHVHRFPQLGNTILISTRLIFTSLLVLMLYLVYSGGVSNTGPLWIYIVPPVAFFFSGLGKGLKSLAAFTIIMTIMLLYPNEVLLGTTYTLEFKTRLIYSFLTVTLLFGFYEYSRQKSYDYIQELSQKNEQLAMRDPLTRLLNRRGMRTHLDHEYSRLQRSKEPLSVLLCDIDHFKQVNDKYFHDGGDFVLESLSAFFVQQIRQQDIVARWGGEEFLFLLPNTNSNDAFLLAEKIRKQVENETIQYKNKAIKVTLSIGVNEVKPNESVDQAINNADHLLYLAKNRGRNQTVASNMFLPEKQTG</sequence>
<keyword evidence="4" id="KW-0812">Transmembrane</keyword>
<dbReference type="PANTHER" id="PTHR45138:SF9">
    <property type="entry name" value="DIGUANYLATE CYCLASE DGCM-RELATED"/>
    <property type="match status" value="1"/>
</dbReference>
<evidence type="ECO:0000313" key="7">
    <source>
        <dbReference type="Proteomes" id="UP000009282"/>
    </source>
</evidence>
<accession>G4QGD8</accession>
<evidence type="ECO:0000256" key="1">
    <source>
        <dbReference type="ARBA" id="ARBA00001946"/>
    </source>
</evidence>